<evidence type="ECO:0000256" key="1">
    <source>
        <dbReference type="SAM" id="MobiDB-lite"/>
    </source>
</evidence>
<organism evidence="2 3">
    <name type="scientific">Macrosiphum euphorbiae</name>
    <name type="common">potato aphid</name>
    <dbReference type="NCBI Taxonomy" id="13131"/>
    <lineage>
        <taxon>Eukaryota</taxon>
        <taxon>Metazoa</taxon>
        <taxon>Ecdysozoa</taxon>
        <taxon>Arthropoda</taxon>
        <taxon>Hexapoda</taxon>
        <taxon>Insecta</taxon>
        <taxon>Pterygota</taxon>
        <taxon>Neoptera</taxon>
        <taxon>Paraneoptera</taxon>
        <taxon>Hemiptera</taxon>
        <taxon>Sternorrhyncha</taxon>
        <taxon>Aphidomorpha</taxon>
        <taxon>Aphidoidea</taxon>
        <taxon>Aphididae</taxon>
        <taxon>Macrosiphini</taxon>
        <taxon>Macrosiphum</taxon>
    </lineage>
</organism>
<reference evidence="2 3" key="1">
    <citation type="submission" date="2023-01" db="EMBL/GenBank/DDBJ databases">
        <authorList>
            <person name="Whitehead M."/>
        </authorList>
    </citation>
    <scope>NUCLEOTIDE SEQUENCE [LARGE SCALE GENOMIC DNA]</scope>
</reference>
<dbReference type="Proteomes" id="UP001160148">
    <property type="component" value="Unassembled WGS sequence"/>
</dbReference>
<gene>
    <name evidence="2" type="ORF">MEUPH1_LOCUS7430</name>
</gene>
<sequence>MMADNPRSSQQELSKDVKKDTLGIQNTSHSRRITEEELVTEITKRIYRKIANKSSLENDNDTDVGDANVCLIHGCPEPDKQSNEKL</sequence>
<proteinExistence type="predicted"/>
<evidence type="ECO:0000313" key="2">
    <source>
        <dbReference type="EMBL" id="CAI6351042.1"/>
    </source>
</evidence>
<feature type="compositionally biased region" description="Polar residues" evidence="1">
    <location>
        <begin position="1"/>
        <end position="12"/>
    </location>
</feature>
<feature type="region of interest" description="Disordered" evidence="1">
    <location>
        <begin position="1"/>
        <end position="30"/>
    </location>
</feature>
<name>A0AAV0W5K4_9HEMI</name>
<protein>
    <submittedName>
        <fullName evidence="2">Uncharacterized protein</fullName>
    </submittedName>
</protein>
<comment type="caution">
    <text evidence="2">The sequence shown here is derived from an EMBL/GenBank/DDBJ whole genome shotgun (WGS) entry which is preliminary data.</text>
</comment>
<keyword evidence="3" id="KW-1185">Reference proteome</keyword>
<dbReference type="AlphaFoldDB" id="A0AAV0W5K4"/>
<accession>A0AAV0W5K4</accession>
<evidence type="ECO:0000313" key="3">
    <source>
        <dbReference type="Proteomes" id="UP001160148"/>
    </source>
</evidence>
<dbReference type="EMBL" id="CARXXK010000001">
    <property type="protein sequence ID" value="CAI6351042.1"/>
    <property type="molecule type" value="Genomic_DNA"/>
</dbReference>